<dbReference type="Gene3D" id="6.10.340.10">
    <property type="match status" value="1"/>
</dbReference>
<comment type="caution">
    <text evidence="2">The sequence shown here is derived from an EMBL/GenBank/DDBJ whole genome shotgun (WGS) entry which is preliminary data.</text>
</comment>
<gene>
    <name evidence="2" type="ORF">IFK94_01730</name>
</gene>
<sequence>MNKPNSEALPAQSRPGKAKWRRKRFLVNRRYQIKMALLAVSLVLALVVLLNFSLFSSAVRETEAAMSVAPQFEDYLKAQDRAQFLLILLASLIFVVGVFLVSLLETHKTAGAAVNIGNRMAEIRCGNYKARVKLRRGDHLEELERAFNDMAEALCDQTWEEIAILEQLAGSLEDASGKPVPENVSETVRRLAEARRRSVG</sequence>
<organism evidence="2 3">
    <name type="scientific">Candidatus Polarisedimenticola svalbardensis</name>
    <dbReference type="NCBI Taxonomy" id="2886004"/>
    <lineage>
        <taxon>Bacteria</taxon>
        <taxon>Pseudomonadati</taxon>
        <taxon>Acidobacteriota</taxon>
        <taxon>Candidatus Polarisedimenticolia</taxon>
        <taxon>Candidatus Polarisedimenticolales</taxon>
        <taxon>Candidatus Polarisedimenticolaceae</taxon>
        <taxon>Candidatus Polarisedimenticola</taxon>
    </lineage>
</organism>
<dbReference type="AlphaFoldDB" id="A0A8J6XYU2"/>
<dbReference type="CDD" id="cd06225">
    <property type="entry name" value="HAMP"/>
    <property type="match status" value="1"/>
</dbReference>
<evidence type="ECO:0000313" key="2">
    <source>
        <dbReference type="EMBL" id="MBD3866818.1"/>
    </source>
</evidence>
<keyword evidence="1" id="KW-0812">Transmembrane</keyword>
<name>A0A8J6XYU2_9BACT</name>
<evidence type="ECO:0000313" key="3">
    <source>
        <dbReference type="Proteomes" id="UP000648239"/>
    </source>
</evidence>
<accession>A0A8J6XYU2</accession>
<proteinExistence type="predicted"/>
<keyword evidence="1" id="KW-1133">Transmembrane helix</keyword>
<evidence type="ECO:0008006" key="4">
    <source>
        <dbReference type="Google" id="ProtNLM"/>
    </source>
</evidence>
<feature type="transmembrane region" description="Helical" evidence="1">
    <location>
        <begin position="82"/>
        <end position="104"/>
    </location>
</feature>
<reference evidence="2 3" key="1">
    <citation type="submission" date="2020-08" db="EMBL/GenBank/DDBJ databases">
        <title>Acidobacteriota in marine sediments use diverse sulfur dissimilation pathways.</title>
        <authorList>
            <person name="Wasmund K."/>
        </authorList>
    </citation>
    <scope>NUCLEOTIDE SEQUENCE [LARGE SCALE GENOMIC DNA]</scope>
    <source>
        <strain evidence="2">MAG AM4</strain>
    </source>
</reference>
<protein>
    <recommendedName>
        <fullName evidence="4">HAMP domain-containing protein</fullName>
    </recommendedName>
</protein>
<keyword evidence="1" id="KW-0472">Membrane</keyword>
<dbReference type="EMBL" id="JACXWD010000003">
    <property type="protein sequence ID" value="MBD3866818.1"/>
    <property type="molecule type" value="Genomic_DNA"/>
</dbReference>
<dbReference type="Proteomes" id="UP000648239">
    <property type="component" value="Unassembled WGS sequence"/>
</dbReference>
<evidence type="ECO:0000256" key="1">
    <source>
        <dbReference type="SAM" id="Phobius"/>
    </source>
</evidence>